<feature type="domain" description="ABC transporter" evidence="3">
    <location>
        <begin position="19"/>
        <end position="92"/>
    </location>
</feature>
<evidence type="ECO:0000256" key="1">
    <source>
        <dbReference type="ARBA" id="ARBA00005417"/>
    </source>
</evidence>
<accession>A0A072NM16</accession>
<dbReference type="EMBL" id="JJRY01000007">
    <property type="protein sequence ID" value="KEF38496.1"/>
    <property type="molecule type" value="Genomic_DNA"/>
</dbReference>
<name>A0A072NM16_SCHAZ</name>
<dbReference type="PANTHER" id="PTHR43335">
    <property type="entry name" value="ABC TRANSPORTER, ATP-BINDING PROTEIN"/>
    <property type="match status" value="1"/>
</dbReference>
<dbReference type="Gene3D" id="3.40.50.300">
    <property type="entry name" value="P-loop containing nucleotide triphosphate hydrolases"/>
    <property type="match status" value="1"/>
</dbReference>
<dbReference type="GO" id="GO:0016887">
    <property type="term" value="F:ATP hydrolysis activity"/>
    <property type="evidence" value="ECO:0007669"/>
    <property type="project" value="InterPro"/>
</dbReference>
<protein>
    <recommendedName>
        <fullName evidence="3">ABC transporter domain-containing protein</fullName>
    </recommendedName>
</protein>
<dbReference type="InterPro" id="IPR027417">
    <property type="entry name" value="P-loop_NTPase"/>
</dbReference>
<comment type="caution">
    <text evidence="4">The sequence shown here is derived from an EMBL/GenBank/DDBJ whole genome shotgun (WGS) entry which is preliminary data.</text>
</comment>
<evidence type="ECO:0000259" key="3">
    <source>
        <dbReference type="Pfam" id="PF00005"/>
    </source>
</evidence>
<dbReference type="AlphaFoldDB" id="A0A072NM16"/>
<evidence type="ECO:0000313" key="5">
    <source>
        <dbReference type="Proteomes" id="UP000027936"/>
    </source>
</evidence>
<dbReference type="SUPFAM" id="SSF52540">
    <property type="entry name" value="P-loop containing nucleoside triphosphate hydrolases"/>
    <property type="match status" value="1"/>
</dbReference>
<dbReference type="Proteomes" id="UP000027936">
    <property type="component" value="Unassembled WGS sequence"/>
</dbReference>
<organism evidence="4 5">
    <name type="scientific">Schinkia azotoformans MEV2011</name>
    <dbReference type="NCBI Taxonomy" id="1348973"/>
    <lineage>
        <taxon>Bacteria</taxon>
        <taxon>Bacillati</taxon>
        <taxon>Bacillota</taxon>
        <taxon>Bacilli</taxon>
        <taxon>Bacillales</taxon>
        <taxon>Bacillaceae</taxon>
        <taxon>Calidifontibacillus/Schinkia group</taxon>
        <taxon>Schinkia</taxon>
    </lineage>
</organism>
<comment type="similarity">
    <text evidence="1">Belongs to the ABC transporter superfamily.</text>
</comment>
<evidence type="ECO:0000313" key="4">
    <source>
        <dbReference type="EMBL" id="KEF38496.1"/>
    </source>
</evidence>
<dbReference type="Pfam" id="PF00005">
    <property type="entry name" value="ABC_tran"/>
    <property type="match status" value="1"/>
</dbReference>
<sequence length="102" mass="11479">MVLKLEHVTKRFGHFTAVDNLSLIIPKNEIFGFLGANGAGKTTTFRMILGLLEPSGGKIGWDEMQLNYSTSHLVGYLPEERGLYPKLKVRDQIVYLARLRGM</sequence>
<evidence type="ECO:0000256" key="2">
    <source>
        <dbReference type="ARBA" id="ARBA00022448"/>
    </source>
</evidence>
<dbReference type="InterPro" id="IPR003439">
    <property type="entry name" value="ABC_transporter-like_ATP-bd"/>
</dbReference>
<proteinExistence type="inferred from homology"/>
<keyword evidence="2" id="KW-0813">Transport</keyword>
<gene>
    <name evidence="4" type="ORF">M670_02122</name>
</gene>
<dbReference type="PATRIC" id="fig|1348973.3.peg.2056"/>
<dbReference type="PANTHER" id="PTHR43335:SF4">
    <property type="entry name" value="ABC TRANSPORTER, ATP-BINDING PROTEIN"/>
    <property type="match status" value="1"/>
</dbReference>
<dbReference type="GO" id="GO:0005524">
    <property type="term" value="F:ATP binding"/>
    <property type="evidence" value="ECO:0007669"/>
    <property type="project" value="InterPro"/>
</dbReference>
<reference evidence="4 5" key="1">
    <citation type="submission" date="2014-04" db="EMBL/GenBank/DDBJ databases">
        <title>Draft genome sequence of Bacillus azotoformans MEV2011, a (co-) denitrifying strain unable to grow in the presence of oxygen.</title>
        <authorList>
            <person name="Nielsen M."/>
            <person name="Schreiber L."/>
            <person name="Finster K."/>
            <person name="Schramm A."/>
        </authorList>
    </citation>
    <scope>NUCLEOTIDE SEQUENCE [LARGE SCALE GENOMIC DNA]</scope>
    <source>
        <strain evidence="4 5">MEV2011</strain>
    </source>
</reference>